<accession>A0AC60NTV4</accession>
<dbReference type="Proteomes" id="UP000805193">
    <property type="component" value="Unassembled WGS sequence"/>
</dbReference>
<evidence type="ECO:0000313" key="2">
    <source>
        <dbReference type="Proteomes" id="UP000805193"/>
    </source>
</evidence>
<protein>
    <submittedName>
        <fullName evidence="1">Uncharacterized protein</fullName>
    </submittedName>
</protein>
<sequence length="142" mass="15132">MPNTAAAATVQARKRVGASSSDSASEGQRKGEGGRKWGGERGPKTAPGGPWRESKRNRRPDSNRGKRAHLHRGPKSLSREDAIARSDGAVTAASGLTADGPGGTALAGETRLKEPEAWRRAVCGLRTEEDRLRADRKPPNEE</sequence>
<keyword evidence="2" id="KW-1185">Reference proteome</keyword>
<dbReference type="EMBL" id="JABSTQ010011516">
    <property type="protein sequence ID" value="KAG0410525.1"/>
    <property type="molecule type" value="Genomic_DNA"/>
</dbReference>
<gene>
    <name evidence="1" type="ORF">HPB47_012383</name>
</gene>
<proteinExistence type="predicted"/>
<reference evidence="1 2" key="1">
    <citation type="journal article" date="2020" name="Cell">
        <title>Large-Scale Comparative Analyses of Tick Genomes Elucidate Their Genetic Diversity and Vector Capacities.</title>
        <authorList>
            <consortium name="Tick Genome and Microbiome Consortium (TIGMIC)"/>
            <person name="Jia N."/>
            <person name="Wang J."/>
            <person name="Shi W."/>
            <person name="Du L."/>
            <person name="Sun Y."/>
            <person name="Zhan W."/>
            <person name="Jiang J.F."/>
            <person name="Wang Q."/>
            <person name="Zhang B."/>
            <person name="Ji P."/>
            <person name="Bell-Sakyi L."/>
            <person name="Cui X.M."/>
            <person name="Yuan T.T."/>
            <person name="Jiang B.G."/>
            <person name="Yang W.F."/>
            <person name="Lam T.T."/>
            <person name="Chang Q.C."/>
            <person name="Ding S.J."/>
            <person name="Wang X.J."/>
            <person name="Zhu J.G."/>
            <person name="Ruan X.D."/>
            <person name="Zhao L."/>
            <person name="Wei J.T."/>
            <person name="Ye R.Z."/>
            <person name="Que T.C."/>
            <person name="Du C.H."/>
            <person name="Zhou Y.H."/>
            <person name="Cheng J.X."/>
            <person name="Dai P.F."/>
            <person name="Guo W.B."/>
            <person name="Han X.H."/>
            <person name="Huang E.J."/>
            <person name="Li L.F."/>
            <person name="Wei W."/>
            <person name="Gao Y.C."/>
            <person name="Liu J.Z."/>
            <person name="Shao H.Z."/>
            <person name="Wang X."/>
            <person name="Wang C.C."/>
            <person name="Yang T.C."/>
            <person name="Huo Q.B."/>
            <person name="Li W."/>
            <person name="Chen H.Y."/>
            <person name="Chen S.E."/>
            <person name="Zhou L.G."/>
            <person name="Ni X.B."/>
            <person name="Tian J.H."/>
            <person name="Sheng Y."/>
            <person name="Liu T."/>
            <person name="Pan Y.S."/>
            <person name="Xia L.Y."/>
            <person name="Li J."/>
            <person name="Zhao F."/>
            <person name="Cao W.C."/>
        </authorList>
    </citation>
    <scope>NUCLEOTIDE SEQUENCE [LARGE SCALE GENOMIC DNA]</scope>
    <source>
        <strain evidence="1">Iper-2018</strain>
    </source>
</reference>
<evidence type="ECO:0000313" key="1">
    <source>
        <dbReference type="EMBL" id="KAG0410525.1"/>
    </source>
</evidence>
<name>A0AC60NTV4_IXOPE</name>
<organism evidence="1 2">
    <name type="scientific">Ixodes persulcatus</name>
    <name type="common">Taiga tick</name>
    <dbReference type="NCBI Taxonomy" id="34615"/>
    <lineage>
        <taxon>Eukaryota</taxon>
        <taxon>Metazoa</taxon>
        <taxon>Ecdysozoa</taxon>
        <taxon>Arthropoda</taxon>
        <taxon>Chelicerata</taxon>
        <taxon>Arachnida</taxon>
        <taxon>Acari</taxon>
        <taxon>Parasitiformes</taxon>
        <taxon>Ixodida</taxon>
        <taxon>Ixodoidea</taxon>
        <taxon>Ixodidae</taxon>
        <taxon>Ixodinae</taxon>
        <taxon>Ixodes</taxon>
    </lineage>
</organism>
<comment type="caution">
    <text evidence="1">The sequence shown here is derived from an EMBL/GenBank/DDBJ whole genome shotgun (WGS) entry which is preliminary data.</text>
</comment>